<dbReference type="GO" id="GO:0046872">
    <property type="term" value="F:metal ion binding"/>
    <property type="evidence" value="ECO:0007669"/>
    <property type="project" value="UniProtKB-KW"/>
</dbReference>
<gene>
    <name evidence="9" type="ORF">FisN_21Hh041</name>
</gene>
<dbReference type="Proteomes" id="UP000198406">
    <property type="component" value="Unassembled WGS sequence"/>
</dbReference>
<comment type="caution">
    <text evidence="9">The sequence shown here is derived from an EMBL/GenBank/DDBJ whole genome shotgun (WGS) entry which is preliminary data.</text>
</comment>
<keyword evidence="6 7" id="KW-0482">Metalloprotease</keyword>
<protein>
    <submittedName>
        <fullName evidence="9">Uncharacterized protein</fullName>
    </submittedName>
</protein>
<feature type="signal peptide" evidence="8">
    <location>
        <begin position="1"/>
        <end position="20"/>
    </location>
</feature>
<evidence type="ECO:0000256" key="1">
    <source>
        <dbReference type="ARBA" id="ARBA00005860"/>
    </source>
</evidence>
<evidence type="ECO:0000313" key="9">
    <source>
        <dbReference type="EMBL" id="GAX23274.1"/>
    </source>
</evidence>
<evidence type="ECO:0000256" key="8">
    <source>
        <dbReference type="SAM" id="SignalP"/>
    </source>
</evidence>
<dbReference type="Gene3D" id="3.90.132.10">
    <property type="entry name" value="Leishmanolysin , domain 2"/>
    <property type="match status" value="1"/>
</dbReference>
<name>A0A1Z5KAJ7_FISSO</name>
<keyword evidence="5 7" id="KW-0862">Zinc</keyword>
<keyword evidence="8" id="KW-0732">Signal</keyword>
<accession>A0A1Z5KAJ7</accession>
<keyword evidence="3 7" id="KW-0479">Metal-binding</keyword>
<evidence type="ECO:0000256" key="2">
    <source>
        <dbReference type="ARBA" id="ARBA00022670"/>
    </source>
</evidence>
<keyword evidence="10" id="KW-1185">Reference proteome</keyword>
<dbReference type="AlphaFoldDB" id="A0A1Z5KAJ7"/>
<evidence type="ECO:0000256" key="7">
    <source>
        <dbReference type="PIRSR" id="PIRSR601577-2"/>
    </source>
</evidence>
<dbReference type="GO" id="GO:0007155">
    <property type="term" value="P:cell adhesion"/>
    <property type="evidence" value="ECO:0007669"/>
    <property type="project" value="InterPro"/>
</dbReference>
<evidence type="ECO:0000256" key="6">
    <source>
        <dbReference type="ARBA" id="ARBA00023049"/>
    </source>
</evidence>
<evidence type="ECO:0000313" key="10">
    <source>
        <dbReference type="Proteomes" id="UP000198406"/>
    </source>
</evidence>
<keyword evidence="2" id="KW-0645">Protease</keyword>
<dbReference type="OrthoDB" id="48352at2759"/>
<dbReference type="Pfam" id="PF01457">
    <property type="entry name" value="Peptidase_M8"/>
    <property type="match status" value="1"/>
</dbReference>
<evidence type="ECO:0000256" key="3">
    <source>
        <dbReference type="ARBA" id="ARBA00022723"/>
    </source>
</evidence>
<dbReference type="GO" id="GO:0006508">
    <property type="term" value="P:proteolysis"/>
    <property type="evidence" value="ECO:0007669"/>
    <property type="project" value="UniProtKB-KW"/>
</dbReference>
<dbReference type="InterPro" id="IPR001577">
    <property type="entry name" value="Peptidase_M8"/>
</dbReference>
<dbReference type="GO" id="GO:0016020">
    <property type="term" value="C:membrane"/>
    <property type="evidence" value="ECO:0007669"/>
    <property type="project" value="InterPro"/>
</dbReference>
<feature type="binding site" evidence="7">
    <location>
        <position position="220"/>
    </location>
    <ligand>
        <name>Zn(2+)</name>
        <dbReference type="ChEBI" id="CHEBI:29105"/>
        <note>catalytic</note>
    </ligand>
</feature>
<dbReference type="InParanoid" id="A0A1Z5KAJ7"/>
<dbReference type="EMBL" id="BDSP01000199">
    <property type="protein sequence ID" value="GAX23274.1"/>
    <property type="molecule type" value="Genomic_DNA"/>
</dbReference>
<evidence type="ECO:0000256" key="4">
    <source>
        <dbReference type="ARBA" id="ARBA00022801"/>
    </source>
</evidence>
<dbReference type="SUPFAM" id="SSF55486">
    <property type="entry name" value="Metalloproteases ('zincins'), catalytic domain"/>
    <property type="match status" value="1"/>
</dbReference>
<sequence length="352" mass="38683">MRICLLSPLSLFWLIPVVQARFIRDLFNNAIGRSGEFEITLAFNNVPFLHRLRYFFPARLQWQNTIVGDVVDVNDERLPTFDPTDCGPYPAAVDDLYICVSYTDMDGAGGIVGGGYASIYRLPSYLPIVGSMVFDEADVPGLRRDSLFRASILSEMGTVLGLNLFAWDGKDLVTSATGSPPCVYKSDSNATREWRSLSGCSNSVPVESSFPDDAAIHCGHWDEVCMQNEIMTPNVQRRGPVSRVTIGALEDLGYKVDYSKADNYGPSDIAASCRCSEPSSRALIRKVSSKSKRKLSSSGFDAAVSYGKELISKHHSSMRQESDLVDTDYAIGNTAIVLVYENGELFSVTTTL</sequence>
<dbReference type="GO" id="GO:0004222">
    <property type="term" value="F:metalloendopeptidase activity"/>
    <property type="evidence" value="ECO:0007669"/>
    <property type="project" value="InterPro"/>
</dbReference>
<organism evidence="9 10">
    <name type="scientific">Fistulifera solaris</name>
    <name type="common">Oleaginous diatom</name>
    <dbReference type="NCBI Taxonomy" id="1519565"/>
    <lineage>
        <taxon>Eukaryota</taxon>
        <taxon>Sar</taxon>
        <taxon>Stramenopiles</taxon>
        <taxon>Ochrophyta</taxon>
        <taxon>Bacillariophyta</taxon>
        <taxon>Bacillariophyceae</taxon>
        <taxon>Bacillariophycidae</taxon>
        <taxon>Naviculales</taxon>
        <taxon>Naviculaceae</taxon>
        <taxon>Fistulifera</taxon>
    </lineage>
</organism>
<comment type="similarity">
    <text evidence="1">Belongs to the peptidase M8 family.</text>
</comment>
<proteinExistence type="inferred from homology"/>
<comment type="cofactor">
    <cofactor evidence="7">
        <name>Zn(2+)</name>
        <dbReference type="ChEBI" id="CHEBI:29105"/>
    </cofactor>
    <text evidence="7">Binds 1 zinc ion per subunit.</text>
</comment>
<reference evidence="9 10" key="1">
    <citation type="journal article" date="2015" name="Plant Cell">
        <title>Oil accumulation by the oleaginous diatom Fistulifera solaris as revealed by the genome and transcriptome.</title>
        <authorList>
            <person name="Tanaka T."/>
            <person name="Maeda Y."/>
            <person name="Veluchamy A."/>
            <person name="Tanaka M."/>
            <person name="Abida H."/>
            <person name="Marechal E."/>
            <person name="Bowler C."/>
            <person name="Muto M."/>
            <person name="Sunaga Y."/>
            <person name="Tanaka M."/>
            <person name="Yoshino T."/>
            <person name="Taniguchi T."/>
            <person name="Fukuda Y."/>
            <person name="Nemoto M."/>
            <person name="Matsumoto M."/>
            <person name="Wong P.S."/>
            <person name="Aburatani S."/>
            <person name="Fujibuchi W."/>
        </authorList>
    </citation>
    <scope>NUCLEOTIDE SEQUENCE [LARGE SCALE GENOMIC DNA]</scope>
    <source>
        <strain evidence="9 10">JPCC DA0580</strain>
    </source>
</reference>
<evidence type="ECO:0000256" key="5">
    <source>
        <dbReference type="ARBA" id="ARBA00022833"/>
    </source>
</evidence>
<keyword evidence="4" id="KW-0378">Hydrolase</keyword>
<feature type="chain" id="PRO_5013210139" evidence="8">
    <location>
        <begin position="21"/>
        <end position="352"/>
    </location>
</feature>